<feature type="region of interest" description="Disordered" evidence="1">
    <location>
        <begin position="32"/>
        <end position="106"/>
    </location>
</feature>
<feature type="compositionally biased region" description="Basic residues" evidence="1">
    <location>
        <begin position="88"/>
        <end position="106"/>
    </location>
</feature>
<dbReference type="EMBL" id="HG996474">
    <property type="protein sequence ID" value="CAG1835906.1"/>
    <property type="molecule type" value="Genomic_DNA"/>
</dbReference>
<proteinExistence type="predicted"/>
<evidence type="ECO:0000256" key="1">
    <source>
        <dbReference type="SAM" id="MobiDB-lite"/>
    </source>
</evidence>
<organism evidence="2">
    <name type="scientific">Musa acuminata subsp. malaccensis</name>
    <name type="common">Wild banana</name>
    <name type="synonym">Musa malaccensis</name>
    <dbReference type="NCBI Taxonomy" id="214687"/>
    <lineage>
        <taxon>Eukaryota</taxon>
        <taxon>Viridiplantae</taxon>
        <taxon>Streptophyta</taxon>
        <taxon>Embryophyta</taxon>
        <taxon>Tracheophyta</taxon>
        <taxon>Spermatophyta</taxon>
        <taxon>Magnoliopsida</taxon>
        <taxon>Liliopsida</taxon>
        <taxon>Zingiberales</taxon>
        <taxon>Musaceae</taxon>
        <taxon>Musa</taxon>
    </lineage>
</organism>
<gene>
    <name evidence="2" type="ORF">GSMUA_238750.1</name>
</gene>
<dbReference type="AlphaFoldDB" id="A0A8D6ZUV2"/>
<feature type="compositionally biased region" description="Basic residues" evidence="1">
    <location>
        <begin position="53"/>
        <end position="66"/>
    </location>
</feature>
<accession>A0A8D6ZUV2</accession>
<evidence type="ECO:0000313" key="2">
    <source>
        <dbReference type="EMBL" id="CAG1835906.1"/>
    </source>
</evidence>
<protein>
    <submittedName>
        <fullName evidence="2">(wild Malaysian banana) hypothetical protein</fullName>
    </submittedName>
</protein>
<sequence>MASMGSIRDVMQLTLDEDEEACTYALHLAIGSVLPMAPQGRHRARATGDHRQGRPRRHARPSRHRGPAANRKPAGCSNGGQDPPTARRLQRCQLHRRGRRRRPPLA</sequence>
<name>A0A8D6ZUV2_MUSAM</name>
<reference evidence="2" key="1">
    <citation type="submission" date="2021-03" db="EMBL/GenBank/DDBJ databases">
        <authorList>
            <consortium name="Genoscope - CEA"/>
            <person name="William W."/>
        </authorList>
    </citation>
    <scope>NUCLEOTIDE SEQUENCE</scope>
    <source>
        <strain evidence="2">Doubled-haploid Pahang</strain>
    </source>
</reference>